<evidence type="ECO:0000313" key="2">
    <source>
        <dbReference type="Proteomes" id="UP000008367"/>
    </source>
</evidence>
<comment type="caution">
    <text evidence="1">The sequence shown here is derived from an EMBL/GenBank/DDBJ whole genome shotgun (WGS) entry which is preliminary data.</text>
</comment>
<organism evidence="1 2">
    <name type="scientific">Vibrio harveyi</name>
    <name type="common">Beneckea harveyi</name>
    <dbReference type="NCBI Taxonomy" id="669"/>
    <lineage>
        <taxon>Bacteria</taxon>
        <taxon>Pseudomonadati</taxon>
        <taxon>Pseudomonadota</taxon>
        <taxon>Gammaproteobacteria</taxon>
        <taxon>Vibrionales</taxon>
        <taxon>Vibrionaceae</taxon>
        <taxon>Vibrio</taxon>
    </lineage>
</organism>
<proteinExistence type="predicted"/>
<name>A0A454CW06_VIBHA</name>
<reference evidence="1 2" key="1">
    <citation type="submission" date="2012-10" db="EMBL/GenBank/DDBJ databases">
        <title>Genome sequence of Vibrio Cholerae HENC-02.</title>
        <authorList>
            <person name="Eppinger M."/>
            <person name="Hasan N.A."/>
            <person name="Sengamalay N."/>
            <person name="Hine E."/>
            <person name="Su Q."/>
            <person name="Daugherty S.C."/>
            <person name="Young S."/>
            <person name="Sadzewicz L."/>
            <person name="Tallon L."/>
            <person name="Cebula T.A."/>
            <person name="Ravel J."/>
            <person name="Colwell R.R."/>
        </authorList>
    </citation>
    <scope>NUCLEOTIDE SEQUENCE [LARGE SCALE GENOMIC DNA]</scope>
    <source>
        <strain evidence="1 2">HENC-02</strain>
    </source>
</reference>
<dbReference type="Proteomes" id="UP000008367">
    <property type="component" value="Unassembled WGS sequence"/>
</dbReference>
<evidence type="ECO:0000313" key="1">
    <source>
        <dbReference type="EMBL" id="EKM30606.1"/>
    </source>
</evidence>
<feature type="non-terminal residue" evidence="1">
    <location>
        <position position="57"/>
    </location>
</feature>
<protein>
    <submittedName>
        <fullName evidence="1">Uncharacterized protein</fullName>
    </submittedName>
</protein>
<gene>
    <name evidence="1" type="ORF">VCHENC02_3673</name>
</gene>
<dbReference type="AlphaFoldDB" id="A0A454CW06"/>
<dbReference type="EMBL" id="AJSR01001575">
    <property type="protein sequence ID" value="EKM30606.1"/>
    <property type="molecule type" value="Genomic_DNA"/>
</dbReference>
<accession>A0A454CW06</accession>
<sequence>MTLCWKRSPFILLISLNQSICYADKIAYEWQQNSDQKLSFCHITRNDEDNNIKSNSV</sequence>